<keyword evidence="3" id="KW-0285">Flavoprotein</keyword>
<evidence type="ECO:0000256" key="3">
    <source>
        <dbReference type="ARBA" id="ARBA00022630"/>
    </source>
</evidence>
<dbReference type="InterPro" id="IPR007867">
    <property type="entry name" value="GMC_OxRtase_C"/>
</dbReference>
<sequence length="614" mass="65277">MLLLPWVVCAVVPPVRVSRAPTMVLGGLQGRRQKKRVESKAYDYIIVGGGTAGCVLANRLSADPSKSVLVVEAGSAPPDNILVKVPVAVLKLFRSKWDWDFATEPADHLDARSLYLCRGKGLGGSSCTNVMLYTRGSEADYDAWAAECDDASWKGSAMLEYFKRAEKCLSTENSGVGKWHGDDGPAAVSDVPYQNPLSKAFLEATKEAGFSENADFNDWSREQVGFGRFQVSQRRGVRESAASAYLGSKVRRRPNLDIVTGATVTKIAFDGREAKSVDFALRDRNVTAALSDNAASEIIVTAGAIGSPQVLMLSGVGPASELAEHDIPVVVDLGGVGKNMQDHPACLVSRYSTKDAPKSHSTSLRIPGTTATNPVAAVRWLARKDGPLTSPGCDHGGFLRLSPDASTHESDVQLRFLATKSITPDGMSTIANDYKATRNHPDGFTVQTILARPKSKDGTVTLASNDPFQKPKITGAYLSDQDDVDTMVAALKRARDILAQPALSKYAADEEFPGPDVFTDDALAAYAKRTVHTANAIVGTCKLGTPSDPLAVVDNQLKVIGTTCLRVCDSSIMPVLPGGQTGSSTIAIAEKAADLLLNMESSSSSSTKDQKVAA</sequence>
<evidence type="ECO:0000256" key="2">
    <source>
        <dbReference type="ARBA" id="ARBA00010790"/>
    </source>
</evidence>
<dbReference type="PIRSF" id="PIRSF000137">
    <property type="entry name" value="Alcohol_oxidase"/>
    <property type="match status" value="1"/>
</dbReference>
<proteinExistence type="inferred from homology"/>
<dbReference type="GO" id="GO:0019285">
    <property type="term" value="P:glycine betaine biosynthetic process from choline"/>
    <property type="evidence" value="ECO:0007669"/>
    <property type="project" value="TreeGrafter"/>
</dbReference>
<evidence type="ECO:0000259" key="7">
    <source>
        <dbReference type="PROSITE" id="PS00624"/>
    </source>
</evidence>
<feature type="signal peptide" evidence="6">
    <location>
        <begin position="1"/>
        <end position="17"/>
    </location>
</feature>
<feature type="binding site" evidence="5">
    <location>
        <position position="264"/>
    </location>
    <ligand>
        <name>FAD</name>
        <dbReference type="ChEBI" id="CHEBI:57692"/>
    </ligand>
</feature>
<dbReference type="GO" id="GO:0050660">
    <property type="term" value="F:flavin adenine dinucleotide binding"/>
    <property type="evidence" value="ECO:0007669"/>
    <property type="project" value="InterPro"/>
</dbReference>
<reference evidence="8" key="1">
    <citation type="submission" date="2023-01" db="EMBL/GenBank/DDBJ databases">
        <title>Metagenome sequencing of chrysophaentin producing Chrysophaeum taylorii.</title>
        <authorList>
            <person name="Davison J."/>
            <person name="Bewley C."/>
        </authorList>
    </citation>
    <scope>NUCLEOTIDE SEQUENCE</scope>
    <source>
        <strain evidence="8">NIES-1699</strain>
    </source>
</reference>
<dbReference type="Gene3D" id="3.30.560.10">
    <property type="entry name" value="Glucose Oxidase, domain 3"/>
    <property type="match status" value="1"/>
</dbReference>
<dbReference type="GO" id="GO:0016020">
    <property type="term" value="C:membrane"/>
    <property type="evidence" value="ECO:0007669"/>
    <property type="project" value="TreeGrafter"/>
</dbReference>
<gene>
    <name evidence="8" type="ORF">CTAYLR_004925</name>
</gene>
<dbReference type="Gene3D" id="3.50.50.60">
    <property type="entry name" value="FAD/NAD(P)-binding domain"/>
    <property type="match status" value="1"/>
</dbReference>
<dbReference type="InterPro" id="IPR012132">
    <property type="entry name" value="GMC_OxRdtase"/>
</dbReference>
<dbReference type="PANTHER" id="PTHR11552">
    <property type="entry name" value="GLUCOSE-METHANOL-CHOLINE GMC OXIDOREDUCTASE"/>
    <property type="match status" value="1"/>
</dbReference>
<keyword evidence="9" id="KW-1185">Reference proteome</keyword>
<evidence type="ECO:0000256" key="1">
    <source>
        <dbReference type="ARBA" id="ARBA00001974"/>
    </source>
</evidence>
<keyword evidence="4 5" id="KW-0274">FAD</keyword>
<dbReference type="EMBL" id="JAQMWT010000021">
    <property type="protein sequence ID" value="KAJ8613832.1"/>
    <property type="molecule type" value="Genomic_DNA"/>
</dbReference>
<keyword evidence="6" id="KW-0732">Signal</keyword>
<comment type="cofactor">
    <cofactor evidence="1 5">
        <name>FAD</name>
        <dbReference type="ChEBI" id="CHEBI:57692"/>
    </cofactor>
</comment>
<dbReference type="SUPFAM" id="SSF54373">
    <property type="entry name" value="FAD-linked reductases, C-terminal domain"/>
    <property type="match status" value="1"/>
</dbReference>
<comment type="caution">
    <text evidence="8">The sequence shown here is derived from an EMBL/GenBank/DDBJ whole genome shotgun (WGS) entry which is preliminary data.</text>
</comment>
<dbReference type="InterPro" id="IPR000172">
    <property type="entry name" value="GMC_OxRdtase_N"/>
</dbReference>
<comment type="similarity">
    <text evidence="2">Belongs to the GMC oxidoreductase family.</text>
</comment>
<evidence type="ECO:0000256" key="5">
    <source>
        <dbReference type="PIRSR" id="PIRSR000137-2"/>
    </source>
</evidence>
<dbReference type="Proteomes" id="UP001230188">
    <property type="component" value="Unassembled WGS sequence"/>
</dbReference>
<name>A0AAD7XRV5_9STRA</name>
<evidence type="ECO:0000313" key="9">
    <source>
        <dbReference type="Proteomes" id="UP001230188"/>
    </source>
</evidence>
<feature type="domain" description="Glucose-methanol-choline oxidoreductase N-terminal" evidence="7">
    <location>
        <begin position="303"/>
        <end position="317"/>
    </location>
</feature>
<dbReference type="SUPFAM" id="SSF51905">
    <property type="entry name" value="FAD/NAD(P)-binding domain"/>
    <property type="match status" value="1"/>
</dbReference>
<dbReference type="Pfam" id="PF05199">
    <property type="entry name" value="GMC_oxred_C"/>
    <property type="match status" value="1"/>
</dbReference>
<dbReference type="PROSITE" id="PS00624">
    <property type="entry name" value="GMC_OXRED_2"/>
    <property type="match status" value="1"/>
</dbReference>
<organism evidence="8 9">
    <name type="scientific">Chrysophaeum taylorii</name>
    <dbReference type="NCBI Taxonomy" id="2483200"/>
    <lineage>
        <taxon>Eukaryota</taxon>
        <taxon>Sar</taxon>
        <taxon>Stramenopiles</taxon>
        <taxon>Ochrophyta</taxon>
        <taxon>Pelagophyceae</taxon>
        <taxon>Pelagomonadales</taxon>
        <taxon>Pelagomonadaceae</taxon>
        <taxon>Chrysophaeum</taxon>
    </lineage>
</organism>
<evidence type="ECO:0000313" key="8">
    <source>
        <dbReference type="EMBL" id="KAJ8613832.1"/>
    </source>
</evidence>
<dbReference type="InterPro" id="IPR036188">
    <property type="entry name" value="FAD/NAD-bd_sf"/>
</dbReference>
<dbReference type="AlphaFoldDB" id="A0AAD7XRV5"/>
<evidence type="ECO:0000256" key="6">
    <source>
        <dbReference type="SAM" id="SignalP"/>
    </source>
</evidence>
<dbReference type="PANTHER" id="PTHR11552:SF147">
    <property type="entry name" value="CHOLINE DEHYDROGENASE, MITOCHONDRIAL"/>
    <property type="match status" value="1"/>
</dbReference>
<feature type="chain" id="PRO_5042271069" description="Glucose-methanol-choline oxidoreductase N-terminal domain-containing protein" evidence="6">
    <location>
        <begin position="18"/>
        <end position="614"/>
    </location>
</feature>
<protein>
    <recommendedName>
        <fullName evidence="7">Glucose-methanol-choline oxidoreductase N-terminal domain-containing protein</fullName>
    </recommendedName>
</protein>
<evidence type="ECO:0000256" key="4">
    <source>
        <dbReference type="ARBA" id="ARBA00022827"/>
    </source>
</evidence>
<dbReference type="Pfam" id="PF00732">
    <property type="entry name" value="GMC_oxred_N"/>
    <property type="match status" value="1"/>
</dbReference>
<dbReference type="GO" id="GO:0008812">
    <property type="term" value="F:choline dehydrogenase activity"/>
    <property type="evidence" value="ECO:0007669"/>
    <property type="project" value="TreeGrafter"/>
</dbReference>
<accession>A0AAD7XRV5</accession>